<dbReference type="EMBL" id="JACHBQ010000001">
    <property type="protein sequence ID" value="MBB5641436.1"/>
    <property type="molecule type" value="Genomic_DNA"/>
</dbReference>
<dbReference type="OrthoDB" id="9148135at2"/>
<protein>
    <recommendedName>
        <fullName evidence="3">Winged helix DNA-binding domain-containing protein</fullName>
    </recommendedName>
</protein>
<comment type="caution">
    <text evidence="1">The sequence shown here is derived from an EMBL/GenBank/DDBJ whole genome shotgun (WGS) entry which is preliminary data.</text>
</comment>
<evidence type="ECO:0000313" key="2">
    <source>
        <dbReference type="Proteomes" id="UP000561726"/>
    </source>
</evidence>
<evidence type="ECO:0000313" key="1">
    <source>
        <dbReference type="EMBL" id="MBB5641436.1"/>
    </source>
</evidence>
<name>A0A7W9E3V2_9MICO</name>
<dbReference type="InterPro" id="IPR009351">
    <property type="entry name" value="AlkZ-like"/>
</dbReference>
<organism evidence="1 2">
    <name type="scientific">Cryobacterium roopkundense</name>
    <dbReference type="NCBI Taxonomy" id="1001240"/>
    <lineage>
        <taxon>Bacteria</taxon>
        <taxon>Bacillati</taxon>
        <taxon>Actinomycetota</taxon>
        <taxon>Actinomycetes</taxon>
        <taxon>Micrococcales</taxon>
        <taxon>Microbacteriaceae</taxon>
        <taxon>Cryobacterium</taxon>
    </lineage>
</organism>
<sequence length="394" mass="42678">MLTPASPHASTPKSTPAAATISVADLRRWRLNSQSLASGTADVVAGGVAGAVAATQRLLAVQAQDYPASKWALGARSPGTTAAHVEEALNTGLIVRSWPMRGTLHLVPAHDLHWMLRLSTRRLVIGAKTRQAQLGLTEQILEAARALAVDALTGGRELSRADFLALLESRGIDTGEQRGYHLIWFLAQTGTLCWGRQVGTQQVLVLLDEWVPDARTLEGDEALGEFALRYFTGHGPATLADFAGWSQLTLTDARIGLAVARQDLVEFSVDGVSHFLLARYDTGTRPRQRSAIMLLPGFDEYFLGYRDRSAVIGPADEQRVTPGKNGIFRPLVVFEGRIIGTWRKRASAGAIRVTAELFRSFTGRQQAGLRRCVLDYGRFLGVEPILVPAPAAPS</sequence>
<dbReference type="PANTHER" id="PTHR38479">
    <property type="entry name" value="LMO0824 PROTEIN"/>
    <property type="match status" value="1"/>
</dbReference>
<proteinExistence type="predicted"/>
<dbReference type="Pfam" id="PF06224">
    <property type="entry name" value="AlkZ-like"/>
    <property type="match status" value="1"/>
</dbReference>
<reference evidence="1 2" key="1">
    <citation type="submission" date="2020-08" db="EMBL/GenBank/DDBJ databases">
        <title>Sequencing the genomes of 1000 actinobacteria strains.</title>
        <authorList>
            <person name="Klenk H.-P."/>
        </authorList>
    </citation>
    <scope>NUCLEOTIDE SEQUENCE [LARGE SCALE GENOMIC DNA]</scope>
    <source>
        <strain evidence="1 2">DSM 21065</strain>
    </source>
</reference>
<gene>
    <name evidence="1" type="ORF">BJ997_001984</name>
</gene>
<evidence type="ECO:0008006" key="3">
    <source>
        <dbReference type="Google" id="ProtNLM"/>
    </source>
</evidence>
<dbReference type="AlphaFoldDB" id="A0A7W9E3V2"/>
<dbReference type="Proteomes" id="UP000561726">
    <property type="component" value="Unassembled WGS sequence"/>
</dbReference>
<dbReference type="PANTHER" id="PTHR38479:SF2">
    <property type="entry name" value="WINGED HELIX DNA-BINDING DOMAIN-CONTAINING PROTEIN"/>
    <property type="match status" value="1"/>
</dbReference>
<accession>A0A7W9E3V2</accession>
<dbReference type="RefSeq" id="WP_052542260.1">
    <property type="nucleotide sequence ID" value="NZ_JACHBQ010000001.1"/>
</dbReference>